<dbReference type="PANTHER" id="PTHR34309:SF1">
    <property type="entry name" value="PROTEIN GLCG"/>
    <property type="match status" value="1"/>
</dbReference>
<gene>
    <name evidence="1" type="ORF">IOQ59_08185</name>
</gene>
<dbReference type="RefSeq" id="WP_193952776.1">
    <property type="nucleotide sequence ID" value="NZ_JADEYS010000006.1"/>
</dbReference>
<dbReference type="PANTHER" id="PTHR34309">
    <property type="entry name" value="SLR1406 PROTEIN"/>
    <property type="match status" value="1"/>
</dbReference>
<evidence type="ECO:0000313" key="1">
    <source>
        <dbReference type="EMBL" id="MBE9397236.1"/>
    </source>
</evidence>
<comment type="caution">
    <text evidence="1">The sequence shown here is derived from an EMBL/GenBank/DDBJ whole genome shotgun (WGS) entry which is preliminary data.</text>
</comment>
<proteinExistence type="predicted"/>
<dbReference type="EMBL" id="JADEYS010000006">
    <property type="protein sequence ID" value="MBE9397236.1"/>
    <property type="molecule type" value="Genomic_DNA"/>
</dbReference>
<dbReference type="InterPro" id="IPR038084">
    <property type="entry name" value="PduO/GlcC-like_sf"/>
</dbReference>
<accession>A0A8J7FCM1</accession>
<dbReference type="Gene3D" id="3.30.450.150">
    <property type="entry name" value="Haem-degrading domain"/>
    <property type="match status" value="1"/>
</dbReference>
<protein>
    <submittedName>
        <fullName evidence="1">Heme-binding protein</fullName>
    </submittedName>
</protein>
<dbReference type="InterPro" id="IPR052517">
    <property type="entry name" value="GlcG_carb_metab_protein"/>
</dbReference>
<keyword evidence="2" id="KW-1185">Reference proteome</keyword>
<dbReference type="Pfam" id="PF03928">
    <property type="entry name" value="HbpS-like"/>
    <property type="match status" value="1"/>
</dbReference>
<dbReference type="AlphaFoldDB" id="A0A8J7FCM1"/>
<dbReference type="InterPro" id="IPR005624">
    <property type="entry name" value="PduO/GlcC-like"/>
</dbReference>
<dbReference type="SUPFAM" id="SSF143744">
    <property type="entry name" value="GlcG-like"/>
    <property type="match status" value="1"/>
</dbReference>
<organism evidence="1 2">
    <name type="scientific">Pontibacterium sinense</name>
    <dbReference type="NCBI Taxonomy" id="2781979"/>
    <lineage>
        <taxon>Bacteria</taxon>
        <taxon>Pseudomonadati</taxon>
        <taxon>Pseudomonadota</taxon>
        <taxon>Gammaproteobacteria</taxon>
        <taxon>Oceanospirillales</taxon>
        <taxon>Oceanospirillaceae</taxon>
        <taxon>Pontibacterium</taxon>
    </lineage>
</organism>
<dbReference type="Proteomes" id="UP000640333">
    <property type="component" value="Unassembled WGS sequence"/>
</dbReference>
<evidence type="ECO:0000313" key="2">
    <source>
        <dbReference type="Proteomes" id="UP000640333"/>
    </source>
</evidence>
<sequence length="133" mass="13774">MSTLSSQIARQLVAAAEDKAQQMGINVSIAVVDGGAHLLEFRRMDRAILGSADVAHKKARTSALFPMPTGDFGELIREASLTGIELSNGLLTGFPGGLPIRKDGDVLGAIGISGGSAEQDLEIAHHALDKAGL</sequence>
<name>A0A8J7FCM1_9GAMM</name>
<reference evidence="1" key="1">
    <citation type="submission" date="2020-10" db="EMBL/GenBank/DDBJ databases">
        <title>Bacterium isolated from coastal waters sediment.</title>
        <authorList>
            <person name="Chen R.-J."/>
            <person name="Lu D.-C."/>
            <person name="Zhu K.-L."/>
            <person name="Du Z.-J."/>
        </authorList>
    </citation>
    <scope>NUCLEOTIDE SEQUENCE</scope>
    <source>
        <strain evidence="1">N1Y112</strain>
    </source>
</reference>